<evidence type="ECO:0000259" key="9">
    <source>
        <dbReference type="PROSITE" id="PS50157"/>
    </source>
</evidence>
<accession>A0A135V6L9</accession>
<organism evidence="10 11">
    <name type="scientific">Colletotrichum salicis</name>
    <dbReference type="NCBI Taxonomy" id="1209931"/>
    <lineage>
        <taxon>Eukaryota</taxon>
        <taxon>Fungi</taxon>
        <taxon>Dikarya</taxon>
        <taxon>Ascomycota</taxon>
        <taxon>Pezizomycotina</taxon>
        <taxon>Sordariomycetes</taxon>
        <taxon>Hypocreomycetidae</taxon>
        <taxon>Glomerellales</taxon>
        <taxon>Glomerellaceae</taxon>
        <taxon>Colletotrichum</taxon>
        <taxon>Colletotrichum acutatum species complex</taxon>
    </lineage>
</organism>
<name>A0A135V6L9_9PEZI</name>
<comment type="subcellular location">
    <subcellularLocation>
        <location evidence="1">Membrane</location>
        <topology evidence="1">Multi-pass membrane protein</topology>
    </subcellularLocation>
</comment>
<dbReference type="PANTHER" id="PTHR43791">
    <property type="entry name" value="PERMEASE-RELATED"/>
    <property type="match status" value="1"/>
</dbReference>
<dbReference type="EMBL" id="JFFI01000312">
    <property type="protein sequence ID" value="KXH68369.1"/>
    <property type="molecule type" value="Genomic_DNA"/>
</dbReference>
<dbReference type="OrthoDB" id="4836435at2759"/>
<keyword evidence="6" id="KW-0479">Metal-binding</keyword>
<keyword evidence="4 8" id="KW-1133">Transmembrane helix</keyword>
<dbReference type="GO" id="GO:0022857">
    <property type="term" value="F:transmembrane transporter activity"/>
    <property type="evidence" value="ECO:0007669"/>
    <property type="project" value="TreeGrafter"/>
</dbReference>
<dbReference type="PANTHER" id="PTHR43791:SF97">
    <property type="entry name" value="ALLANTOATE TRANSPORTER, PUTATIVE (AFU_ORTHOLOGUE AFUA_1G14700)-RELATED"/>
    <property type="match status" value="1"/>
</dbReference>
<dbReference type="GO" id="GO:0016020">
    <property type="term" value="C:membrane"/>
    <property type="evidence" value="ECO:0007669"/>
    <property type="project" value="UniProtKB-SubCell"/>
</dbReference>
<feature type="compositionally biased region" description="Low complexity" evidence="7">
    <location>
        <begin position="224"/>
        <end position="234"/>
    </location>
</feature>
<feature type="compositionally biased region" description="Basic and acidic residues" evidence="7">
    <location>
        <begin position="258"/>
        <end position="269"/>
    </location>
</feature>
<comment type="caution">
    <text evidence="10">The sequence shown here is derived from an EMBL/GenBank/DDBJ whole genome shotgun (WGS) entry which is preliminary data.</text>
</comment>
<evidence type="ECO:0000256" key="3">
    <source>
        <dbReference type="ARBA" id="ARBA00022692"/>
    </source>
</evidence>
<keyword evidence="11" id="KW-1185">Reference proteome</keyword>
<keyword evidence="3 8" id="KW-0812">Transmembrane</keyword>
<feature type="domain" description="C2H2-type" evidence="9">
    <location>
        <begin position="277"/>
        <end position="306"/>
    </location>
</feature>
<dbReference type="PROSITE" id="PS50157">
    <property type="entry name" value="ZINC_FINGER_C2H2_2"/>
    <property type="match status" value="1"/>
</dbReference>
<evidence type="ECO:0000256" key="5">
    <source>
        <dbReference type="ARBA" id="ARBA00023136"/>
    </source>
</evidence>
<evidence type="ECO:0000256" key="7">
    <source>
        <dbReference type="SAM" id="MobiDB-lite"/>
    </source>
</evidence>
<feature type="compositionally biased region" description="Acidic residues" evidence="7">
    <location>
        <begin position="178"/>
        <end position="189"/>
    </location>
</feature>
<evidence type="ECO:0000313" key="10">
    <source>
        <dbReference type="EMBL" id="KXH68369.1"/>
    </source>
</evidence>
<sequence>MNSVNTAGHTKKVTTNAIVCMAYCISNIIGPQFFKAAQAPLYPPGMGAMLVSYALSIFTMGPYMLYCWSENRRRDRLDDTRGGDRTHLDSDFRDLTDRENVHFCTDLISTKLVRAMAQSTDFLDRAQLKYMITNFLIDTNNRDDVENWEDVQRATIEAMGDIVVQIARAQGKAQVEGDSPEPMDLDDGEDVKQEGPDSDGTSDPDDFVRDDIPPQALQQPKNTPSSSQQPYSSSGFEEPAPKNPRGGKGATKTNKAPRKNDKVPTDRVLSLEERKTNRCVLGCGVGYTTTDRLKRHYKDNHAGWEEAVVAAGQTVFQNERKYTKRDT</sequence>
<protein>
    <submittedName>
        <fullName evidence="10">Allantoin permease</fullName>
    </submittedName>
</protein>
<feature type="compositionally biased region" description="Acidic residues" evidence="7">
    <location>
        <begin position="196"/>
        <end position="205"/>
    </location>
</feature>
<keyword evidence="6" id="KW-0862">Zinc</keyword>
<evidence type="ECO:0000256" key="4">
    <source>
        <dbReference type="ARBA" id="ARBA00022989"/>
    </source>
</evidence>
<feature type="transmembrane region" description="Helical" evidence="8">
    <location>
        <begin position="50"/>
        <end position="68"/>
    </location>
</feature>
<evidence type="ECO:0000256" key="2">
    <source>
        <dbReference type="ARBA" id="ARBA00022448"/>
    </source>
</evidence>
<dbReference type="AlphaFoldDB" id="A0A135V6L9"/>
<evidence type="ECO:0000256" key="8">
    <source>
        <dbReference type="SAM" id="Phobius"/>
    </source>
</evidence>
<reference evidence="10 11" key="1">
    <citation type="submission" date="2014-02" db="EMBL/GenBank/DDBJ databases">
        <title>The genome sequence of Colletotrichum salicis CBS 607.94.</title>
        <authorList>
            <person name="Baroncelli R."/>
            <person name="Thon M.R."/>
        </authorList>
    </citation>
    <scope>NUCLEOTIDE SEQUENCE [LARGE SCALE GENOMIC DNA]</scope>
    <source>
        <strain evidence="10 11">CBS 607.94</strain>
    </source>
</reference>
<proteinExistence type="predicted"/>
<keyword evidence="6" id="KW-0863">Zinc-finger</keyword>
<evidence type="ECO:0000256" key="6">
    <source>
        <dbReference type="PROSITE-ProRule" id="PRU00042"/>
    </source>
</evidence>
<evidence type="ECO:0000256" key="1">
    <source>
        <dbReference type="ARBA" id="ARBA00004141"/>
    </source>
</evidence>
<dbReference type="InterPro" id="IPR013087">
    <property type="entry name" value="Znf_C2H2_type"/>
</dbReference>
<evidence type="ECO:0000313" key="11">
    <source>
        <dbReference type="Proteomes" id="UP000070121"/>
    </source>
</evidence>
<dbReference type="GO" id="GO:0008270">
    <property type="term" value="F:zinc ion binding"/>
    <property type="evidence" value="ECO:0007669"/>
    <property type="project" value="UniProtKB-KW"/>
</dbReference>
<keyword evidence="2" id="KW-0813">Transport</keyword>
<gene>
    <name evidence="10" type="ORF">CSAL01_00242</name>
</gene>
<keyword evidence="5 8" id="KW-0472">Membrane</keyword>
<feature type="region of interest" description="Disordered" evidence="7">
    <location>
        <begin position="170"/>
        <end position="269"/>
    </location>
</feature>
<dbReference type="Proteomes" id="UP000070121">
    <property type="component" value="Unassembled WGS sequence"/>
</dbReference>
<dbReference type="PROSITE" id="PS00028">
    <property type="entry name" value="ZINC_FINGER_C2H2_1"/>
    <property type="match status" value="1"/>
</dbReference>